<organism evidence="2 3">
    <name type="scientific">Tegillarca granosa</name>
    <name type="common">Malaysian cockle</name>
    <name type="synonym">Anadara granosa</name>
    <dbReference type="NCBI Taxonomy" id="220873"/>
    <lineage>
        <taxon>Eukaryota</taxon>
        <taxon>Metazoa</taxon>
        <taxon>Spiralia</taxon>
        <taxon>Lophotrochozoa</taxon>
        <taxon>Mollusca</taxon>
        <taxon>Bivalvia</taxon>
        <taxon>Autobranchia</taxon>
        <taxon>Pteriomorphia</taxon>
        <taxon>Arcoida</taxon>
        <taxon>Arcoidea</taxon>
        <taxon>Arcidae</taxon>
        <taxon>Tegillarca</taxon>
    </lineage>
</organism>
<name>A0ABQ9FJZ2_TEGGR</name>
<evidence type="ECO:0008006" key="4">
    <source>
        <dbReference type="Google" id="ProtNLM"/>
    </source>
</evidence>
<reference evidence="2 3" key="1">
    <citation type="submission" date="2022-12" db="EMBL/GenBank/DDBJ databases">
        <title>Chromosome-level genome of Tegillarca granosa.</title>
        <authorList>
            <person name="Kim J."/>
        </authorList>
    </citation>
    <scope>NUCLEOTIDE SEQUENCE [LARGE SCALE GENOMIC DNA]</scope>
    <source>
        <strain evidence="2">Teg-2019</strain>
        <tissue evidence="2">Adductor muscle</tissue>
    </source>
</reference>
<keyword evidence="3" id="KW-1185">Reference proteome</keyword>
<gene>
    <name evidence="2" type="ORF">KUTeg_006495</name>
</gene>
<dbReference type="Proteomes" id="UP001217089">
    <property type="component" value="Unassembled WGS sequence"/>
</dbReference>
<protein>
    <recommendedName>
        <fullName evidence="4">Band 7 domain-containing protein</fullName>
    </recommendedName>
</protein>
<evidence type="ECO:0000256" key="1">
    <source>
        <dbReference type="SAM" id="MobiDB-lite"/>
    </source>
</evidence>
<feature type="region of interest" description="Disordered" evidence="1">
    <location>
        <begin position="256"/>
        <end position="277"/>
    </location>
</feature>
<accession>A0ABQ9FJZ2</accession>
<evidence type="ECO:0000313" key="3">
    <source>
        <dbReference type="Proteomes" id="UP001217089"/>
    </source>
</evidence>
<evidence type="ECO:0000313" key="2">
    <source>
        <dbReference type="EMBL" id="KAJ8316481.1"/>
    </source>
</evidence>
<feature type="compositionally biased region" description="Basic and acidic residues" evidence="1">
    <location>
        <begin position="256"/>
        <end position="274"/>
    </location>
</feature>
<dbReference type="EMBL" id="JARBDR010000328">
    <property type="protein sequence ID" value="KAJ8316481.1"/>
    <property type="molecule type" value="Genomic_DNA"/>
</dbReference>
<proteinExistence type="predicted"/>
<comment type="caution">
    <text evidence="2">The sequence shown here is derived from an EMBL/GenBank/DDBJ whole genome shotgun (WGS) entry which is preliminary data.</text>
</comment>
<sequence>MKFKTIREGQQAVVFNHLGEGRLIVGPSRVFLFRERLQKLKHYTATQHQYLIFKDKMGVVTHKRGVTIKEAIRVDANHLIVVYKRLKDNDVQRRIIQGPTVFVPEAEEWMHEFKWHGSDPSNKTRMIPASSVFKHLAIIPDQFYYNVRDVRTVDDTMITVNAVCADIIAFAGKITFDDFLKNTHKLNDLSTYPQLLQRVDRVGYTIQKVVFRGYHATDQLQAMQNNAIESRTQLRLNAEIEEKRQQLTDFKLTKEQQRTKLKQDMERGRQEHRQKMSQLKQNHQLEIQDLEHQQKLQMQTLLAEARLEHKTAENEHDVEFLKNLKALSVDLTKYLTCQQNPPISEEIQVLSNSAKQHNLFKLMHISTNQYLYFTVVTLLLFSLEIGINLQFEFTCPVPGNHNLHESSKNKHQENY</sequence>